<gene>
    <name evidence="2" type="ORF">CSOL1703_00012353</name>
</gene>
<feature type="chain" id="PRO_5040199516" evidence="1">
    <location>
        <begin position="22"/>
        <end position="165"/>
    </location>
</feature>
<dbReference type="OrthoDB" id="4777528at2759"/>
<sequence>MRFIQDLLAFGSLFAFGITEACAGAKPAINSDYTITVNLFGDNACCSAAFGKTVMGNLGTCHTASQPFGSITEAVGQGMFGRNIKVWVWADSSCSGNAVYWDISNQPSCFVSTYPASFRSFKIDVLLPILDPKLTQYQGTAKELQSAENEEESAVPVLHQLPASA</sequence>
<accession>A0A9N9WB73</accession>
<protein>
    <submittedName>
        <fullName evidence="2">Uncharacterized protein</fullName>
    </submittedName>
</protein>
<reference evidence="2" key="1">
    <citation type="submission" date="2021-10" db="EMBL/GenBank/DDBJ databases">
        <authorList>
            <person name="Piombo E."/>
        </authorList>
    </citation>
    <scope>NUCLEOTIDE SEQUENCE</scope>
</reference>
<keyword evidence="3" id="KW-1185">Reference proteome</keyword>
<comment type="caution">
    <text evidence="2">The sequence shown here is derived from an EMBL/GenBank/DDBJ whole genome shotgun (WGS) entry which is preliminary data.</text>
</comment>
<name>A0A9N9WB73_9HYPO</name>
<dbReference type="AlphaFoldDB" id="A0A9N9WB73"/>
<proteinExistence type="predicted"/>
<evidence type="ECO:0000256" key="1">
    <source>
        <dbReference type="SAM" id="SignalP"/>
    </source>
</evidence>
<dbReference type="EMBL" id="CABFOC020000013">
    <property type="protein sequence ID" value="CAH0045723.1"/>
    <property type="molecule type" value="Genomic_DNA"/>
</dbReference>
<keyword evidence="1" id="KW-0732">Signal</keyword>
<dbReference type="Proteomes" id="UP000775872">
    <property type="component" value="Unassembled WGS sequence"/>
</dbReference>
<evidence type="ECO:0000313" key="3">
    <source>
        <dbReference type="Proteomes" id="UP000775872"/>
    </source>
</evidence>
<feature type="signal peptide" evidence="1">
    <location>
        <begin position="1"/>
        <end position="21"/>
    </location>
</feature>
<evidence type="ECO:0000313" key="2">
    <source>
        <dbReference type="EMBL" id="CAH0045723.1"/>
    </source>
</evidence>
<organism evidence="2 3">
    <name type="scientific">Clonostachys solani</name>
    <dbReference type="NCBI Taxonomy" id="160281"/>
    <lineage>
        <taxon>Eukaryota</taxon>
        <taxon>Fungi</taxon>
        <taxon>Dikarya</taxon>
        <taxon>Ascomycota</taxon>
        <taxon>Pezizomycotina</taxon>
        <taxon>Sordariomycetes</taxon>
        <taxon>Hypocreomycetidae</taxon>
        <taxon>Hypocreales</taxon>
        <taxon>Bionectriaceae</taxon>
        <taxon>Clonostachys</taxon>
    </lineage>
</organism>